<dbReference type="PANTHER" id="PTHR34580:SF3">
    <property type="entry name" value="PROTEIN PAFB"/>
    <property type="match status" value="1"/>
</dbReference>
<name>A0A1X6ZVI3_9RHOB</name>
<keyword evidence="1" id="KW-0805">Transcription regulation</keyword>
<dbReference type="OrthoDB" id="7173212at2"/>
<dbReference type="RefSeq" id="WP_085889165.1">
    <property type="nucleotide sequence ID" value="NZ_FWFN01000006.1"/>
</dbReference>
<dbReference type="InterPro" id="IPR001034">
    <property type="entry name" value="DeoR_HTH"/>
</dbReference>
<dbReference type="Pfam" id="PF13280">
    <property type="entry name" value="WYL"/>
    <property type="match status" value="1"/>
</dbReference>
<reference evidence="4 5" key="1">
    <citation type="submission" date="2017-03" db="EMBL/GenBank/DDBJ databases">
        <authorList>
            <person name="Afonso C.L."/>
            <person name="Miller P.J."/>
            <person name="Scott M.A."/>
            <person name="Spackman E."/>
            <person name="Goraichik I."/>
            <person name="Dimitrov K.M."/>
            <person name="Suarez D.L."/>
            <person name="Swayne D.E."/>
        </authorList>
    </citation>
    <scope>NUCLEOTIDE SEQUENCE [LARGE SCALE GENOMIC DNA]</scope>
    <source>
        <strain evidence="4 5">CECT 7751</strain>
    </source>
</reference>
<dbReference type="GO" id="GO:0003700">
    <property type="term" value="F:DNA-binding transcription factor activity"/>
    <property type="evidence" value="ECO:0007669"/>
    <property type="project" value="InterPro"/>
</dbReference>
<dbReference type="InterPro" id="IPR026881">
    <property type="entry name" value="WYL_dom"/>
</dbReference>
<dbReference type="EMBL" id="FWFN01000006">
    <property type="protein sequence ID" value="SLN62081.1"/>
    <property type="molecule type" value="Genomic_DNA"/>
</dbReference>
<evidence type="ECO:0000259" key="3">
    <source>
        <dbReference type="PROSITE" id="PS51000"/>
    </source>
</evidence>
<dbReference type="InterPro" id="IPR051534">
    <property type="entry name" value="CBASS_pafABC_assoc_protein"/>
</dbReference>
<dbReference type="InterPro" id="IPR013196">
    <property type="entry name" value="HTH_11"/>
</dbReference>
<dbReference type="PROSITE" id="PS51000">
    <property type="entry name" value="HTH_DEOR_2"/>
    <property type="match status" value="1"/>
</dbReference>
<feature type="domain" description="HTH deoR-type" evidence="3">
    <location>
        <begin position="3"/>
        <end position="58"/>
    </location>
</feature>
<dbReference type="PROSITE" id="PS52050">
    <property type="entry name" value="WYL"/>
    <property type="match status" value="1"/>
</dbReference>
<dbReference type="AlphaFoldDB" id="A0A1X6ZVI3"/>
<gene>
    <name evidence="4" type="primary">birA_2</name>
    <name evidence="4" type="ORF">PSM7751_03146</name>
</gene>
<dbReference type="InterPro" id="IPR036390">
    <property type="entry name" value="WH_DNA-bd_sf"/>
</dbReference>
<evidence type="ECO:0000256" key="1">
    <source>
        <dbReference type="ARBA" id="ARBA00023015"/>
    </source>
</evidence>
<keyword evidence="5" id="KW-1185">Reference proteome</keyword>
<dbReference type="PANTHER" id="PTHR34580">
    <property type="match status" value="1"/>
</dbReference>
<dbReference type="Pfam" id="PF08279">
    <property type="entry name" value="HTH_11"/>
    <property type="match status" value="1"/>
</dbReference>
<accession>A0A1X6ZVI3</accession>
<keyword evidence="4" id="KW-0436">Ligase</keyword>
<dbReference type="SUPFAM" id="SSF46785">
    <property type="entry name" value="Winged helix' DNA-binding domain"/>
    <property type="match status" value="1"/>
</dbReference>
<protein>
    <submittedName>
        <fullName evidence="4">Bifunctional ligase/repressor BirA</fullName>
        <ecNumber evidence="4">6.3.4.15</ecNumber>
    </submittedName>
</protein>
<dbReference type="Gene3D" id="1.10.10.10">
    <property type="entry name" value="Winged helix-like DNA-binding domain superfamily/Winged helix DNA-binding domain"/>
    <property type="match status" value="1"/>
</dbReference>
<dbReference type="Proteomes" id="UP000193963">
    <property type="component" value="Unassembled WGS sequence"/>
</dbReference>
<organism evidence="4 5">
    <name type="scientific">Pseudooceanicola marinus</name>
    <dbReference type="NCBI Taxonomy" id="396013"/>
    <lineage>
        <taxon>Bacteria</taxon>
        <taxon>Pseudomonadati</taxon>
        <taxon>Pseudomonadota</taxon>
        <taxon>Alphaproteobacteria</taxon>
        <taxon>Rhodobacterales</taxon>
        <taxon>Paracoccaceae</taxon>
        <taxon>Pseudooceanicola</taxon>
    </lineage>
</organism>
<proteinExistence type="predicted"/>
<dbReference type="EC" id="6.3.4.15" evidence="4"/>
<evidence type="ECO:0000256" key="2">
    <source>
        <dbReference type="ARBA" id="ARBA00023163"/>
    </source>
</evidence>
<sequence>MRRADRLFQIVQHLRGGRLVTGRTLAERLEVSLRTIYRDVADLQASGVPIEGEAGLGYVMQPGHDVPPLMFTEEEIVALVAGARLLRAWGGLSMAASAEEALLKIDAVLPEAARARAGAVQVHAVAPRDLPPALRARLDRIEAAVHGRTRLHICYLSETGAETERVLRPLGLFFWGKVWTLLAWCELREDFRTFRLDRIAAIESGARFAPERDKSLAFFYAREKAAGRIPADR</sequence>
<evidence type="ECO:0000313" key="5">
    <source>
        <dbReference type="Proteomes" id="UP000193963"/>
    </source>
</evidence>
<dbReference type="InterPro" id="IPR036388">
    <property type="entry name" value="WH-like_DNA-bd_sf"/>
</dbReference>
<keyword evidence="2" id="KW-0804">Transcription</keyword>
<dbReference type="GO" id="GO:0004077">
    <property type="term" value="F:biotin--[biotin carboxyl-carrier protein] ligase activity"/>
    <property type="evidence" value="ECO:0007669"/>
    <property type="project" value="UniProtKB-EC"/>
</dbReference>
<evidence type="ECO:0000313" key="4">
    <source>
        <dbReference type="EMBL" id="SLN62081.1"/>
    </source>
</evidence>